<sequence>MQELPLRLELIIKFRKRLKENFAISKEPYDFTNLQIAIFLLMPVETLRYLPQDTSPIMNSLTLQRLLPFLVHGIFPDGSSIYPARVAVTSKSICQNDKEREKCLLRDQRVCALTNVTIENPCYIAPVGLTANQANMYAFTDSILINKLMGDIGVQISRTMVTDSLGAFEKSWNMLCLHPTLCKWWNFFHLLQPGDSFEILVDSQEEALKMKAALEFQWVAVRLAALSGTSKEWKWESR</sequence>
<dbReference type="Proteomes" id="UP001140511">
    <property type="component" value="Unassembled WGS sequence"/>
</dbReference>
<keyword evidence="2" id="KW-1185">Reference proteome</keyword>
<gene>
    <name evidence="1" type="ORF">T069G_08677</name>
</gene>
<evidence type="ECO:0008006" key="3">
    <source>
        <dbReference type="Google" id="ProtNLM"/>
    </source>
</evidence>
<organism evidence="1 2">
    <name type="scientific">Trichoderma breve</name>
    <dbReference type="NCBI Taxonomy" id="2034170"/>
    <lineage>
        <taxon>Eukaryota</taxon>
        <taxon>Fungi</taxon>
        <taxon>Dikarya</taxon>
        <taxon>Ascomycota</taxon>
        <taxon>Pezizomycotina</taxon>
        <taxon>Sordariomycetes</taxon>
        <taxon>Hypocreomycetidae</taxon>
        <taxon>Hypocreales</taxon>
        <taxon>Hypocreaceae</taxon>
        <taxon>Trichoderma</taxon>
    </lineage>
</organism>
<dbReference type="AlphaFoldDB" id="A0A9W9E570"/>
<evidence type="ECO:0000313" key="2">
    <source>
        <dbReference type="Proteomes" id="UP001140511"/>
    </source>
</evidence>
<name>A0A9W9E570_9HYPO</name>
<reference evidence="1" key="1">
    <citation type="submission" date="2022-09" db="EMBL/GenBank/DDBJ databases">
        <title>Chromosome-level assembly of Trichoderma breve T069, a fungus used in development of biopesticide product.</title>
        <authorList>
            <person name="Lin R."/>
            <person name="Liu T."/>
        </authorList>
    </citation>
    <scope>NUCLEOTIDE SEQUENCE</scope>
    <source>
        <strain evidence="1">T069</strain>
    </source>
</reference>
<evidence type="ECO:0000313" key="1">
    <source>
        <dbReference type="EMBL" id="KAJ4857780.1"/>
    </source>
</evidence>
<dbReference type="RefSeq" id="XP_056026836.1">
    <property type="nucleotide sequence ID" value="XM_056175887.1"/>
</dbReference>
<dbReference type="EMBL" id="JAOPEN010000005">
    <property type="protein sequence ID" value="KAJ4857780.1"/>
    <property type="molecule type" value="Genomic_DNA"/>
</dbReference>
<accession>A0A9W9E570</accession>
<comment type="caution">
    <text evidence="1">The sequence shown here is derived from an EMBL/GenBank/DDBJ whole genome shotgun (WGS) entry which is preliminary data.</text>
</comment>
<dbReference type="GeneID" id="80870575"/>
<protein>
    <recommendedName>
        <fullName evidence="3">HNH nuclease domain-containing protein</fullName>
    </recommendedName>
</protein>
<proteinExistence type="predicted"/>